<organism evidence="2 3">
    <name type="scientific">Penicillium bovifimosum</name>
    <dbReference type="NCBI Taxonomy" id="126998"/>
    <lineage>
        <taxon>Eukaryota</taxon>
        <taxon>Fungi</taxon>
        <taxon>Dikarya</taxon>
        <taxon>Ascomycota</taxon>
        <taxon>Pezizomycotina</taxon>
        <taxon>Eurotiomycetes</taxon>
        <taxon>Eurotiomycetidae</taxon>
        <taxon>Eurotiales</taxon>
        <taxon>Aspergillaceae</taxon>
        <taxon>Penicillium</taxon>
    </lineage>
</organism>
<sequence length="131" mass="13960">MAIDPKDPDGDSTMTSSADSIRPDEDRTGARTPTAIAHASGAGGDAAELSPPGSQTHQESVSIGDIGTALDDRAGQPDKTSEQPGPAWQSKRAQEEYQRAMEFVVDKDFSLAEFGDPFDERDLTGTPFFTK</sequence>
<comment type="caution">
    <text evidence="2">The sequence shown here is derived from an EMBL/GenBank/DDBJ whole genome shotgun (WGS) entry which is preliminary data.</text>
</comment>
<name>A0A9W9L5R5_9EURO</name>
<dbReference type="RefSeq" id="XP_056523248.1">
    <property type="nucleotide sequence ID" value="XM_056664191.1"/>
</dbReference>
<protein>
    <submittedName>
        <fullName evidence="2">Uncharacterized protein</fullName>
    </submittedName>
</protein>
<feature type="compositionally biased region" description="Basic and acidic residues" evidence="1">
    <location>
        <begin position="70"/>
        <end position="81"/>
    </location>
</feature>
<proteinExistence type="predicted"/>
<reference evidence="2" key="1">
    <citation type="submission" date="2022-11" db="EMBL/GenBank/DDBJ databases">
        <authorList>
            <person name="Petersen C."/>
        </authorList>
    </citation>
    <scope>NUCLEOTIDE SEQUENCE</scope>
    <source>
        <strain evidence="2">IBT 22155</strain>
    </source>
</reference>
<dbReference type="AlphaFoldDB" id="A0A9W9L5R5"/>
<evidence type="ECO:0000256" key="1">
    <source>
        <dbReference type="SAM" id="MobiDB-lite"/>
    </source>
</evidence>
<evidence type="ECO:0000313" key="2">
    <source>
        <dbReference type="EMBL" id="KAJ5138599.1"/>
    </source>
</evidence>
<dbReference type="EMBL" id="JAPQKL010000003">
    <property type="protein sequence ID" value="KAJ5138599.1"/>
    <property type="molecule type" value="Genomic_DNA"/>
</dbReference>
<accession>A0A9W9L5R5</accession>
<feature type="compositionally biased region" description="Polar residues" evidence="1">
    <location>
        <begin position="52"/>
        <end position="61"/>
    </location>
</feature>
<dbReference type="OrthoDB" id="5377039at2759"/>
<dbReference type="GeneID" id="81403361"/>
<evidence type="ECO:0000313" key="3">
    <source>
        <dbReference type="Proteomes" id="UP001149079"/>
    </source>
</evidence>
<dbReference type="Proteomes" id="UP001149079">
    <property type="component" value="Unassembled WGS sequence"/>
</dbReference>
<reference evidence="2" key="2">
    <citation type="journal article" date="2023" name="IMA Fungus">
        <title>Comparative genomic study of the Penicillium genus elucidates a diverse pangenome and 15 lateral gene transfer events.</title>
        <authorList>
            <person name="Petersen C."/>
            <person name="Sorensen T."/>
            <person name="Nielsen M.R."/>
            <person name="Sondergaard T.E."/>
            <person name="Sorensen J.L."/>
            <person name="Fitzpatrick D.A."/>
            <person name="Frisvad J.C."/>
            <person name="Nielsen K.L."/>
        </authorList>
    </citation>
    <scope>NUCLEOTIDE SEQUENCE</scope>
    <source>
        <strain evidence="2">IBT 22155</strain>
    </source>
</reference>
<feature type="region of interest" description="Disordered" evidence="1">
    <location>
        <begin position="1"/>
        <end position="95"/>
    </location>
</feature>
<gene>
    <name evidence="2" type="ORF">N7515_003447</name>
</gene>
<keyword evidence="3" id="KW-1185">Reference proteome</keyword>